<dbReference type="OrthoDB" id="9802815at2"/>
<dbReference type="EC" id="2.1.2.9" evidence="3 8"/>
<dbReference type="InterPro" id="IPR036477">
    <property type="entry name" value="Formyl_transf_N_sf"/>
</dbReference>
<name>A0A2P2E9B2_9PROT</name>
<dbReference type="Pfam" id="PF02911">
    <property type="entry name" value="Formyl_trans_C"/>
    <property type="match status" value="1"/>
</dbReference>
<dbReference type="CDD" id="cd08704">
    <property type="entry name" value="Met_tRNA_FMT_C"/>
    <property type="match status" value="1"/>
</dbReference>
<evidence type="ECO:0000256" key="5">
    <source>
        <dbReference type="ARBA" id="ARBA00022679"/>
    </source>
</evidence>
<dbReference type="InterPro" id="IPR005794">
    <property type="entry name" value="Fmt"/>
</dbReference>
<dbReference type="InterPro" id="IPR037022">
    <property type="entry name" value="Formyl_trans_C_sf"/>
</dbReference>
<feature type="domain" description="Formyl transferase N-terminal" evidence="9">
    <location>
        <begin position="7"/>
        <end position="184"/>
    </location>
</feature>
<evidence type="ECO:0000259" key="9">
    <source>
        <dbReference type="Pfam" id="PF00551"/>
    </source>
</evidence>
<dbReference type="InterPro" id="IPR044135">
    <property type="entry name" value="Met-tRNA-FMT_C"/>
</dbReference>
<dbReference type="InterPro" id="IPR002376">
    <property type="entry name" value="Formyl_transf_N"/>
</dbReference>
<dbReference type="Gene3D" id="3.10.25.10">
    <property type="entry name" value="Formyl transferase, C-terminal domain"/>
    <property type="match status" value="1"/>
</dbReference>
<dbReference type="InterPro" id="IPR041711">
    <property type="entry name" value="Met-tRNA-FMT_N"/>
</dbReference>
<gene>
    <name evidence="8 11" type="primary">fmt</name>
    <name evidence="11" type="ORF">PbB2_01311</name>
</gene>
<dbReference type="InterPro" id="IPR011034">
    <property type="entry name" value="Formyl_transferase-like_C_sf"/>
</dbReference>
<feature type="binding site" evidence="8">
    <location>
        <begin position="113"/>
        <end position="116"/>
    </location>
    <ligand>
        <name>(6S)-5,6,7,8-tetrahydrofolate</name>
        <dbReference type="ChEBI" id="CHEBI:57453"/>
    </ligand>
</feature>
<dbReference type="HAMAP" id="MF_00182">
    <property type="entry name" value="Formyl_trans"/>
    <property type="match status" value="1"/>
</dbReference>
<comment type="function">
    <text evidence="1 8">Attaches a formyl group to the free amino group of methionyl-tRNA(fMet). The formyl group appears to play a dual role in the initiator identity of N-formylmethionyl-tRNA by promoting its recognition by IF2 and preventing the misappropriation of this tRNA by the elongation apparatus.</text>
</comment>
<dbReference type="PANTHER" id="PTHR11138:SF5">
    <property type="entry name" value="METHIONYL-TRNA FORMYLTRANSFERASE, MITOCHONDRIAL"/>
    <property type="match status" value="1"/>
</dbReference>
<dbReference type="Proteomes" id="UP000245086">
    <property type="component" value="Unassembled WGS sequence"/>
</dbReference>
<keyword evidence="6 8" id="KW-0648">Protein biosynthesis</keyword>
<dbReference type="InterPro" id="IPR005793">
    <property type="entry name" value="Formyl_trans_C"/>
</dbReference>
<evidence type="ECO:0000259" key="10">
    <source>
        <dbReference type="Pfam" id="PF02911"/>
    </source>
</evidence>
<organism evidence="11 12">
    <name type="scientific">Candidatus Phycosocius bacilliformis</name>
    <dbReference type="NCBI Taxonomy" id="1445552"/>
    <lineage>
        <taxon>Bacteria</taxon>
        <taxon>Pseudomonadati</taxon>
        <taxon>Pseudomonadota</taxon>
        <taxon>Alphaproteobacteria</taxon>
        <taxon>Caulobacterales</taxon>
        <taxon>Caulobacterales incertae sedis</taxon>
        <taxon>Candidatus Phycosocius</taxon>
    </lineage>
</organism>
<keyword evidence="5 8" id="KW-0808">Transferase</keyword>
<evidence type="ECO:0000256" key="4">
    <source>
        <dbReference type="ARBA" id="ARBA00016014"/>
    </source>
</evidence>
<comment type="similarity">
    <text evidence="2 8">Belongs to the Fmt family.</text>
</comment>
<proteinExistence type="inferred from homology"/>
<evidence type="ECO:0000256" key="2">
    <source>
        <dbReference type="ARBA" id="ARBA00010699"/>
    </source>
</evidence>
<dbReference type="RefSeq" id="WP_108984514.1">
    <property type="nucleotide sequence ID" value="NZ_BFBR01000003.1"/>
</dbReference>
<dbReference type="Gene3D" id="3.40.50.170">
    <property type="entry name" value="Formyl transferase, N-terminal domain"/>
    <property type="match status" value="1"/>
</dbReference>
<reference evidence="11 12" key="1">
    <citation type="journal article" date="2018" name="Genome Announc.">
        <title>Draft Genome Sequence of "Candidatus Phycosocius bacilliformis," an Alphaproteobacterial Ectosymbiont of the Hydrocarbon-Producing Green Alga Botryococcus braunii.</title>
        <authorList>
            <person name="Tanabe Y."/>
            <person name="Yamaguchi H."/>
            <person name="Watanabe M.M."/>
        </authorList>
    </citation>
    <scope>NUCLEOTIDE SEQUENCE [LARGE SCALE GENOMIC DNA]</scope>
    <source>
        <strain evidence="11 12">BOTRYCO-2</strain>
    </source>
</reference>
<dbReference type="CDD" id="cd08646">
    <property type="entry name" value="FMT_core_Met-tRNA-FMT_N"/>
    <property type="match status" value="1"/>
</dbReference>
<accession>A0A2P2E9B2</accession>
<evidence type="ECO:0000256" key="8">
    <source>
        <dbReference type="HAMAP-Rule" id="MF_00182"/>
    </source>
</evidence>
<comment type="caution">
    <text evidence="11">The sequence shown here is derived from an EMBL/GenBank/DDBJ whole genome shotgun (WGS) entry which is preliminary data.</text>
</comment>
<evidence type="ECO:0000313" key="11">
    <source>
        <dbReference type="EMBL" id="GBF57642.1"/>
    </source>
</evidence>
<dbReference type="GO" id="GO:0004479">
    <property type="term" value="F:methionyl-tRNA formyltransferase activity"/>
    <property type="evidence" value="ECO:0007669"/>
    <property type="project" value="UniProtKB-UniRule"/>
</dbReference>
<evidence type="ECO:0000256" key="1">
    <source>
        <dbReference type="ARBA" id="ARBA00002606"/>
    </source>
</evidence>
<keyword evidence="12" id="KW-1185">Reference proteome</keyword>
<protein>
    <recommendedName>
        <fullName evidence="4 8">Methionyl-tRNA formyltransferase</fullName>
        <ecNumber evidence="3 8">2.1.2.9</ecNumber>
    </recommendedName>
</protein>
<dbReference type="SUPFAM" id="SSF50486">
    <property type="entry name" value="FMT C-terminal domain-like"/>
    <property type="match status" value="1"/>
</dbReference>
<evidence type="ECO:0000256" key="3">
    <source>
        <dbReference type="ARBA" id="ARBA00012261"/>
    </source>
</evidence>
<dbReference type="SUPFAM" id="SSF53328">
    <property type="entry name" value="Formyltransferase"/>
    <property type="match status" value="1"/>
</dbReference>
<dbReference type="PANTHER" id="PTHR11138">
    <property type="entry name" value="METHIONYL-TRNA FORMYLTRANSFERASE"/>
    <property type="match status" value="1"/>
</dbReference>
<dbReference type="AlphaFoldDB" id="A0A2P2E9B2"/>
<dbReference type="EMBL" id="BFBR01000003">
    <property type="protein sequence ID" value="GBF57642.1"/>
    <property type="molecule type" value="Genomic_DNA"/>
</dbReference>
<dbReference type="GO" id="GO:0005829">
    <property type="term" value="C:cytosol"/>
    <property type="evidence" value="ECO:0007669"/>
    <property type="project" value="TreeGrafter"/>
</dbReference>
<evidence type="ECO:0000256" key="6">
    <source>
        <dbReference type="ARBA" id="ARBA00022917"/>
    </source>
</evidence>
<dbReference type="NCBIfam" id="TIGR00460">
    <property type="entry name" value="fmt"/>
    <property type="match status" value="1"/>
</dbReference>
<sequence length="309" mass="32416">MTQPLRLIFMGSPDFAVPTLKALVGAGHTVVCVYSQPPKPAGRGKALRPTPVHAWAEAHGLMVRTPASLKTAQAQEEFAALNADAAIVVAYGLILPKTILDAPRLGCFNLHGSLLPRWRGAAPLQRAIEAGDAETGVQVMAMEIGLDTGGVYATARTPIGASDTTGTLHDRLASLGAALMVETLPKIADGSLACQSQAEAGVTYAAKIDRAETRIDWHRPAHELDRMIRAFSPFPGAWCLLPDGARAKILLCRVEDGQGAAGHILDDHLKIACGTGALRVLALQKEGKSALSAQAFLAGNPLHPGMILG</sequence>
<evidence type="ECO:0000313" key="12">
    <source>
        <dbReference type="Proteomes" id="UP000245086"/>
    </source>
</evidence>
<dbReference type="Pfam" id="PF00551">
    <property type="entry name" value="Formyl_trans_N"/>
    <property type="match status" value="1"/>
</dbReference>
<evidence type="ECO:0000256" key="7">
    <source>
        <dbReference type="ARBA" id="ARBA00048558"/>
    </source>
</evidence>
<feature type="domain" description="Formyl transferase C-terminal" evidence="10">
    <location>
        <begin position="207"/>
        <end position="300"/>
    </location>
</feature>
<comment type="catalytic activity">
    <reaction evidence="7 8">
        <text>L-methionyl-tRNA(fMet) + (6R)-10-formyltetrahydrofolate = N-formyl-L-methionyl-tRNA(fMet) + (6S)-5,6,7,8-tetrahydrofolate + H(+)</text>
        <dbReference type="Rhea" id="RHEA:24380"/>
        <dbReference type="Rhea" id="RHEA-COMP:9952"/>
        <dbReference type="Rhea" id="RHEA-COMP:9953"/>
        <dbReference type="ChEBI" id="CHEBI:15378"/>
        <dbReference type="ChEBI" id="CHEBI:57453"/>
        <dbReference type="ChEBI" id="CHEBI:78530"/>
        <dbReference type="ChEBI" id="CHEBI:78844"/>
        <dbReference type="ChEBI" id="CHEBI:195366"/>
        <dbReference type="EC" id="2.1.2.9"/>
    </reaction>
</comment>